<dbReference type="InterPro" id="IPR001487">
    <property type="entry name" value="Bromodomain"/>
</dbReference>
<dbReference type="PROSITE" id="PS50827">
    <property type="entry name" value="DDT"/>
    <property type="match status" value="1"/>
</dbReference>
<dbReference type="PANTHER" id="PTHR46510:SF1">
    <property type="entry name" value="BROMODOMAIN ADJACENT TO ZINC FINGER DOMAIN PROTEIN 1A"/>
    <property type="match status" value="1"/>
</dbReference>
<dbReference type="InterPro" id="IPR036427">
    <property type="entry name" value="Bromodomain-like_sf"/>
</dbReference>
<dbReference type="Proteomes" id="UP000095284">
    <property type="component" value="Unplaced"/>
</dbReference>
<evidence type="ECO:0000256" key="6">
    <source>
        <dbReference type="PROSITE-ProRule" id="PRU00035"/>
    </source>
</evidence>
<dbReference type="InterPro" id="IPR047171">
    <property type="entry name" value="BAZ1A"/>
</dbReference>
<dbReference type="GO" id="GO:0008623">
    <property type="term" value="C:CHRAC"/>
    <property type="evidence" value="ECO:0007669"/>
    <property type="project" value="TreeGrafter"/>
</dbReference>
<protein>
    <submittedName>
        <fullName evidence="12">(pine wood nematode) hypothetical protein</fullName>
    </submittedName>
</protein>
<feature type="compositionally biased region" description="Polar residues" evidence="8">
    <location>
        <begin position="943"/>
        <end position="952"/>
    </location>
</feature>
<keyword evidence="4" id="KW-0804">Transcription</keyword>
<dbReference type="InterPro" id="IPR011011">
    <property type="entry name" value="Znf_FYVE_PHD"/>
</dbReference>
<evidence type="ECO:0000259" key="9">
    <source>
        <dbReference type="PROSITE" id="PS50014"/>
    </source>
</evidence>
<feature type="domain" description="WAC" evidence="11">
    <location>
        <begin position="22"/>
        <end position="127"/>
    </location>
</feature>
<evidence type="ECO:0000313" key="13">
    <source>
        <dbReference type="Proteomes" id="UP000095284"/>
    </source>
</evidence>
<dbReference type="InterPro" id="IPR013083">
    <property type="entry name" value="Znf_RING/FYVE/PHD"/>
</dbReference>
<dbReference type="GO" id="GO:0000228">
    <property type="term" value="C:nuclear chromosome"/>
    <property type="evidence" value="ECO:0007669"/>
    <property type="project" value="TreeGrafter"/>
</dbReference>
<sequence length="1125" mass="130145">MPLYKGVEPFKRAPSIRHRKSSKVYFCEETGEAFESYEKLFDRMLTLNTSLWTCAVTLKSGLTFEEAMKSEKSAHQGFPIYGQKPLYFFVKKYFREDSIENVVSELTDWMRNRFFKGEWVRTYNGDKFTMAKVVDVEYCRNSKDLKSIENYTYSVETFDEVDGENVIYECGHENLERLESYSTEEFLLTEFNSNLIKEGNHYIVSESKDMELSLAGYSFADFFVGPEPNSKEEESSKAGHSSDTKPSLSAYAIKERNAKIMRRKMLMERANKGTDAVEDTSLDLSEKLPDFTSLSLPNFVPTSDFGHMLSIYAFLRAFGKELDINGAFSFRTLIKSIYSDDSYEFERFVFIFLQARNACVATEDFDEADVDDPSDIPDEYRNELAGKNGAEIKKRCKLLESIRLRYGSSLQSIPLNQQSLSEVLNLTLRTAGYCPRSVAMGVRKEKRGVISCASDELFLYSLENPQVLEKLSESHIAALSATERIYLLRAFVQTLLSYGKFRTVHENSYAQLENILEQMRKLSIIELQYKGEYEDTEKLLSMFEGFKFKRNGHSKKIEGYLQEFREKPSVYKCLKIAQMKFRFDYFVQEDRELLYDIHKKAIVIKTKELIQNAQRLFKEMGGVLLGNDRHQRNYFYVFDLSVVFIETSEDWKILSSQNDIYKLMTTLQPYGRREGRLLSALKLCIERVGRTTEAFGFTESSLFQFPTPGIKEYKMDLFASDNAIRTSLLQLGEKLYEKAFINQPLLSKFPEWKGCLSSTQDTTNVFGESDVVIEYNDEVVLPIDQMSGLTRIQKLAIGLFQLVNNIQLECLKVPFIDNSDGEVKPTITLVEFMRSLLTITSDSQFFVHLSVFESMIRWAHRSPHQAKCTVCNVRGPLFIMVKCVYCNDKAHKDCLDETEREEWTCYSCVKRAASLSNRVRKTQEKIPKTDESINDKENGFLDSPQSTSSRPASTRKRVAPRSDDYVYNQVNGSIKKEDSESQESGRSKRSRRNITTTPKLEDSGLTFRNTKNVREMFEKMVKVISTARNQEFGFAFADPVGKQLPGYSDVISHPMDMHTMLNKINWHEYDHPSEIWQDFHVMFSNCEQYHEDGSYSEEAKELEAFVRPQFEQILDEKLEPYPFRS</sequence>
<evidence type="ECO:0000256" key="8">
    <source>
        <dbReference type="SAM" id="MobiDB-lite"/>
    </source>
</evidence>
<dbReference type="CDD" id="cd15489">
    <property type="entry name" value="PHD_SF"/>
    <property type="match status" value="1"/>
</dbReference>
<keyword evidence="5 7" id="KW-0539">Nucleus</keyword>
<evidence type="ECO:0000313" key="14">
    <source>
        <dbReference type="Proteomes" id="UP000659654"/>
    </source>
</evidence>
<comment type="subcellular location">
    <subcellularLocation>
        <location evidence="1 7">Nucleus</location>
    </subcellularLocation>
</comment>
<dbReference type="Gene3D" id="3.30.40.10">
    <property type="entry name" value="Zinc/RING finger domain, C3HC4 (zinc finger)"/>
    <property type="match status" value="1"/>
</dbReference>
<dbReference type="WBParaSite" id="BXY_1747700.1">
    <property type="protein sequence ID" value="BXY_1747700.1"/>
    <property type="gene ID" value="BXY_1747700"/>
</dbReference>
<dbReference type="GO" id="GO:0031445">
    <property type="term" value="P:regulation of heterochromatin formation"/>
    <property type="evidence" value="ECO:0007669"/>
    <property type="project" value="TreeGrafter"/>
</dbReference>
<dbReference type="PROSITE" id="PS51136">
    <property type="entry name" value="WAC"/>
    <property type="match status" value="1"/>
</dbReference>
<evidence type="ECO:0000256" key="1">
    <source>
        <dbReference type="ARBA" id="ARBA00004123"/>
    </source>
</evidence>
<feature type="region of interest" description="Disordered" evidence="8">
    <location>
        <begin position="919"/>
        <end position="1003"/>
    </location>
</feature>
<organism evidence="13 15">
    <name type="scientific">Bursaphelenchus xylophilus</name>
    <name type="common">Pinewood nematode worm</name>
    <name type="synonym">Aphelenchoides xylophilus</name>
    <dbReference type="NCBI Taxonomy" id="6326"/>
    <lineage>
        <taxon>Eukaryota</taxon>
        <taxon>Metazoa</taxon>
        <taxon>Ecdysozoa</taxon>
        <taxon>Nematoda</taxon>
        <taxon>Chromadorea</taxon>
        <taxon>Rhabditida</taxon>
        <taxon>Tylenchina</taxon>
        <taxon>Tylenchomorpha</taxon>
        <taxon>Aphelenchoidea</taxon>
        <taxon>Aphelenchoididae</taxon>
        <taxon>Bursaphelenchus</taxon>
    </lineage>
</organism>
<dbReference type="SUPFAM" id="SSF57903">
    <property type="entry name" value="FYVE/PHD zinc finger"/>
    <property type="match status" value="1"/>
</dbReference>
<dbReference type="InterPro" id="IPR013136">
    <property type="entry name" value="WSTF_Acf1_Cbp146"/>
</dbReference>
<dbReference type="CDD" id="cd04369">
    <property type="entry name" value="Bromodomain"/>
    <property type="match status" value="1"/>
</dbReference>
<evidence type="ECO:0000313" key="15">
    <source>
        <dbReference type="WBParaSite" id="BXY_1747700.1"/>
    </source>
</evidence>
<dbReference type="EMBL" id="CAJFDI010000002">
    <property type="protein sequence ID" value="CAD5216514.1"/>
    <property type="molecule type" value="Genomic_DNA"/>
</dbReference>
<feature type="compositionally biased region" description="Basic and acidic residues" evidence="8">
    <location>
        <begin position="974"/>
        <end position="986"/>
    </location>
</feature>
<reference evidence="12" key="2">
    <citation type="submission" date="2020-09" db="EMBL/GenBank/DDBJ databases">
        <authorList>
            <person name="Kikuchi T."/>
        </authorList>
    </citation>
    <scope>NUCLEOTIDE SEQUENCE</scope>
    <source>
        <strain evidence="12">Ka4C1</strain>
    </source>
</reference>
<feature type="domain" description="Bromo" evidence="9">
    <location>
        <begin position="1028"/>
        <end position="1097"/>
    </location>
</feature>
<dbReference type="PROSITE" id="PS50014">
    <property type="entry name" value="BROMODOMAIN_2"/>
    <property type="match status" value="1"/>
</dbReference>
<dbReference type="PRINTS" id="PR00503">
    <property type="entry name" value="BROMODOMAIN"/>
</dbReference>
<dbReference type="Pfam" id="PF10537">
    <property type="entry name" value="WAC_Acf1_DNA_bd"/>
    <property type="match status" value="1"/>
</dbReference>
<dbReference type="Pfam" id="PF00439">
    <property type="entry name" value="Bromodomain"/>
    <property type="match status" value="1"/>
</dbReference>
<evidence type="ECO:0000313" key="12">
    <source>
        <dbReference type="EMBL" id="CAD5216514.1"/>
    </source>
</evidence>
<keyword evidence="14" id="KW-1185">Reference proteome</keyword>
<name>A0A1I7SWP6_BURXY</name>
<dbReference type="EMBL" id="CAJFCV020000002">
    <property type="protein sequence ID" value="CAG9099769.1"/>
    <property type="molecule type" value="Genomic_DNA"/>
</dbReference>
<dbReference type="PANTHER" id="PTHR46510">
    <property type="entry name" value="BROMODOMAIN ADJACENT TO ZINC FINGER DOMAIN PROTEIN 1A"/>
    <property type="match status" value="1"/>
</dbReference>
<keyword evidence="3 6" id="KW-0103">Bromodomain</keyword>
<dbReference type="Gene3D" id="1.20.920.10">
    <property type="entry name" value="Bromodomain-like"/>
    <property type="match status" value="1"/>
</dbReference>
<dbReference type="SUPFAM" id="SSF47370">
    <property type="entry name" value="Bromodomain"/>
    <property type="match status" value="1"/>
</dbReference>
<feature type="compositionally biased region" description="Basic and acidic residues" evidence="8">
    <location>
        <begin position="921"/>
        <end position="939"/>
    </location>
</feature>
<dbReference type="GO" id="GO:0006355">
    <property type="term" value="P:regulation of DNA-templated transcription"/>
    <property type="evidence" value="ECO:0007669"/>
    <property type="project" value="TreeGrafter"/>
</dbReference>
<dbReference type="OrthoDB" id="332390at2759"/>
<dbReference type="InterPro" id="IPR018501">
    <property type="entry name" value="DDT_dom"/>
</dbReference>
<dbReference type="AlphaFoldDB" id="A0A1I7SWP6"/>
<evidence type="ECO:0000256" key="3">
    <source>
        <dbReference type="ARBA" id="ARBA00023117"/>
    </source>
</evidence>
<dbReference type="GO" id="GO:0003677">
    <property type="term" value="F:DNA binding"/>
    <property type="evidence" value="ECO:0007669"/>
    <property type="project" value="TreeGrafter"/>
</dbReference>
<dbReference type="Pfam" id="PF15613">
    <property type="entry name" value="WSD"/>
    <property type="match status" value="1"/>
</dbReference>
<dbReference type="Proteomes" id="UP000659654">
    <property type="component" value="Unassembled WGS sequence"/>
</dbReference>
<dbReference type="SMART" id="SM00297">
    <property type="entry name" value="BROMO"/>
    <property type="match status" value="1"/>
</dbReference>
<evidence type="ECO:0000259" key="11">
    <source>
        <dbReference type="PROSITE" id="PS51136"/>
    </source>
</evidence>
<feature type="domain" description="DDT" evidence="10">
    <location>
        <begin position="302"/>
        <end position="362"/>
    </location>
</feature>
<evidence type="ECO:0000256" key="5">
    <source>
        <dbReference type="ARBA" id="ARBA00023242"/>
    </source>
</evidence>
<dbReference type="GO" id="GO:0006338">
    <property type="term" value="P:chromatin remodeling"/>
    <property type="evidence" value="ECO:0007669"/>
    <property type="project" value="InterPro"/>
</dbReference>
<evidence type="ECO:0000256" key="2">
    <source>
        <dbReference type="ARBA" id="ARBA00023015"/>
    </source>
</evidence>
<reference evidence="15" key="1">
    <citation type="submission" date="2016-11" db="UniProtKB">
        <authorList>
            <consortium name="WormBaseParasite"/>
        </authorList>
    </citation>
    <scope>IDENTIFICATION</scope>
</reference>
<dbReference type="InterPro" id="IPR028941">
    <property type="entry name" value="WHIM2_dom"/>
</dbReference>
<dbReference type="GO" id="GO:0045740">
    <property type="term" value="P:positive regulation of DNA replication"/>
    <property type="evidence" value="ECO:0007669"/>
    <property type="project" value="TreeGrafter"/>
</dbReference>
<keyword evidence="2" id="KW-0805">Transcription regulation</keyword>
<gene>
    <name evidence="12" type="ORF">BXYJ_LOCUS4573</name>
</gene>
<dbReference type="eggNOG" id="KOG1245">
    <property type="taxonomic scope" value="Eukaryota"/>
</dbReference>
<accession>A0A1I7SWP6</accession>
<proteinExistence type="predicted"/>
<evidence type="ECO:0000259" key="10">
    <source>
        <dbReference type="PROSITE" id="PS50827"/>
    </source>
</evidence>
<evidence type="ECO:0000256" key="4">
    <source>
        <dbReference type="ARBA" id="ARBA00023163"/>
    </source>
</evidence>
<evidence type="ECO:0000256" key="7">
    <source>
        <dbReference type="PROSITE-ProRule" id="PRU00475"/>
    </source>
</evidence>
<dbReference type="Proteomes" id="UP000582659">
    <property type="component" value="Unassembled WGS sequence"/>
</dbReference>